<comment type="caution">
    <text evidence="2">The sequence shown here is derived from an EMBL/GenBank/DDBJ whole genome shotgun (WGS) entry which is preliminary data.</text>
</comment>
<reference evidence="2 3" key="1">
    <citation type="submission" date="2015-12" db="EMBL/GenBank/DDBJ databases">
        <authorList>
            <person name="Shamseldin A."/>
            <person name="Moawad H."/>
            <person name="Abd El-Rahim W.M."/>
            <person name="Sadowsky M.J."/>
        </authorList>
    </citation>
    <scope>NUCLEOTIDE SEQUENCE [LARGE SCALE GENOMIC DNA]</scope>
    <source>
        <strain evidence="2 3">JC234</strain>
    </source>
</reference>
<dbReference type="OrthoDB" id="7932606at2"/>
<accession>A0A1C1Z040</accession>
<keyword evidence="3" id="KW-1185">Reference proteome</keyword>
<organism evidence="2 3">
    <name type="scientific">Hoeflea olei</name>
    <dbReference type="NCBI Taxonomy" id="1480615"/>
    <lineage>
        <taxon>Bacteria</taxon>
        <taxon>Pseudomonadati</taxon>
        <taxon>Pseudomonadota</taxon>
        <taxon>Alphaproteobacteria</taxon>
        <taxon>Hyphomicrobiales</taxon>
        <taxon>Rhizobiaceae</taxon>
        <taxon>Hoeflea</taxon>
    </lineage>
</organism>
<gene>
    <name evidence="2" type="ORF">AWJ14_08705</name>
</gene>
<evidence type="ECO:0000313" key="2">
    <source>
        <dbReference type="EMBL" id="OCW59138.1"/>
    </source>
</evidence>
<evidence type="ECO:0000313" key="3">
    <source>
        <dbReference type="Proteomes" id="UP000094795"/>
    </source>
</evidence>
<protein>
    <recommendedName>
        <fullName evidence="4">J domain-containing protein</fullName>
    </recommendedName>
</protein>
<name>A0A1C1Z040_9HYPH</name>
<sequence length="186" mass="20559">MIVGLSTFDAILDSVMREEREAPEVSTRSWAGMDGLMSSFVASRPRGGEPADEAVPGRFGYDDITEMPRPRMRQQPRPRPQAPKPRPAVTETERPRIDTAIYKRLTPEDIARDLGLLASDTPAHLQRKRRAFARLNHPDRAPAEFRLAATQRMQIANRLVDEALRKARASVAAQAAAAGGPAAARR</sequence>
<evidence type="ECO:0008006" key="4">
    <source>
        <dbReference type="Google" id="ProtNLM"/>
    </source>
</evidence>
<feature type="compositionally biased region" description="Pro residues" evidence="1">
    <location>
        <begin position="77"/>
        <end position="86"/>
    </location>
</feature>
<evidence type="ECO:0000256" key="1">
    <source>
        <dbReference type="SAM" id="MobiDB-lite"/>
    </source>
</evidence>
<feature type="region of interest" description="Disordered" evidence="1">
    <location>
        <begin position="42"/>
        <end position="99"/>
    </location>
</feature>
<proteinExistence type="predicted"/>
<dbReference type="AlphaFoldDB" id="A0A1C1Z040"/>
<dbReference type="RefSeq" id="WP_066173275.1">
    <property type="nucleotide sequence ID" value="NZ_LQZT01000001.1"/>
</dbReference>
<dbReference type="EMBL" id="LQZT01000001">
    <property type="protein sequence ID" value="OCW59138.1"/>
    <property type="molecule type" value="Genomic_DNA"/>
</dbReference>
<dbReference type="Proteomes" id="UP000094795">
    <property type="component" value="Unassembled WGS sequence"/>
</dbReference>